<sequence length="199" mass="22111">MGERTFTVRYNDGGLADAASPREARTRRYWQALLAFCARHVTALVTLLIAGVLADIALKKAFGIHIFFISLVSSGTVFALLGYVFYRDGRNLYDRVFLSRRENPPSPPLAPTGAEAYEWGRAIDGVGLWIDPEYLGLVADPGRYETYPWSDVRLDKATFRGIGRSDLIVHLPHRHLRYSGDKLGVTAADIIARASSLAR</sequence>
<keyword evidence="3" id="KW-1185">Reference proteome</keyword>
<dbReference type="RefSeq" id="WP_016663799.1">
    <property type="nucleotide sequence ID" value="NZ_CP023482.1"/>
</dbReference>
<organism evidence="2 3">
    <name type="scientific">Dermabacter jinjuensis</name>
    <dbReference type="NCBI Taxonomy" id="1667168"/>
    <lineage>
        <taxon>Bacteria</taxon>
        <taxon>Bacillati</taxon>
        <taxon>Actinomycetota</taxon>
        <taxon>Actinomycetes</taxon>
        <taxon>Micrococcales</taxon>
        <taxon>Dermabacteraceae</taxon>
        <taxon>Dermabacter</taxon>
    </lineage>
</organism>
<gene>
    <name evidence="2" type="ORF">COP05_09370</name>
</gene>
<feature type="transmembrane region" description="Helical" evidence="1">
    <location>
        <begin position="32"/>
        <end position="58"/>
    </location>
</feature>
<name>A0ABN5DTM2_9MICO</name>
<accession>A0ABN5DTM2</accession>
<keyword evidence="1" id="KW-1133">Transmembrane helix</keyword>
<dbReference type="EMBL" id="CP023482">
    <property type="protein sequence ID" value="ATH97269.1"/>
    <property type="molecule type" value="Genomic_DNA"/>
</dbReference>
<reference evidence="2 3" key="1">
    <citation type="journal article" date="2016" name="Int. J. Syst. Evol. Microbiol.">
        <title>Dermabacter jinjuensis sp. nov., a novel species of the genus Dermabacter isolated from a clinical specimen.</title>
        <authorList>
            <person name="Park Y.K."/>
            <person name="Lee K.M."/>
            <person name="Lee W.K."/>
            <person name="Cho M.J."/>
            <person name="Lee H.S."/>
            <person name="Cho Y.G."/>
            <person name="Lee Y.C."/>
            <person name="Lee W.K."/>
            <person name="Seong W.K."/>
            <person name="Hwang K.J."/>
        </authorList>
    </citation>
    <scope>NUCLEOTIDE SEQUENCE [LARGE SCALE GENOMIC DNA]</scope>
    <source>
        <strain evidence="2 3">32T</strain>
    </source>
</reference>
<proteinExistence type="predicted"/>
<dbReference type="Proteomes" id="UP000815698">
    <property type="component" value="Chromosome"/>
</dbReference>
<keyword evidence="1" id="KW-0472">Membrane</keyword>
<keyword evidence="1" id="KW-0812">Transmembrane</keyword>
<evidence type="ECO:0000313" key="3">
    <source>
        <dbReference type="Proteomes" id="UP000815698"/>
    </source>
</evidence>
<evidence type="ECO:0000256" key="1">
    <source>
        <dbReference type="SAM" id="Phobius"/>
    </source>
</evidence>
<protein>
    <recommendedName>
        <fullName evidence="4">YcxB-like protein domain-containing protein</fullName>
    </recommendedName>
</protein>
<feature type="transmembrane region" description="Helical" evidence="1">
    <location>
        <begin position="64"/>
        <end position="86"/>
    </location>
</feature>
<evidence type="ECO:0000313" key="2">
    <source>
        <dbReference type="EMBL" id="ATH97269.1"/>
    </source>
</evidence>
<evidence type="ECO:0008006" key="4">
    <source>
        <dbReference type="Google" id="ProtNLM"/>
    </source>
</evidence>